<organism evidence="2 3">
    <name type="scientific">Heracleum sosnowskyi</name>
    <dbReference type="NCBI Taxonomy" id="360622"/>
    <lineage>
        <taxon>Eukaryota</taxon>
        <taxon>Viridiplantae</taxon>
        <taxon>Streptophyta</taxon>
        <taxon>Embryophyta</taxon>
        <taxon>Tracheophyta</taxon>
        <taxon>Spermatophyta</taxon>
        <taxon>Magnoliopsida</taxon>
        <taxon>eudicotyledons</taxon>
        <taxon>Gunneridae</taxon>
        <taxon>Pentapetalae</taxon>
        <taxon>asterids</taxon>
        <taxon>campanulids</taxon>
        <taxon>Apiales</taxon>
        <taxon>Apiaceae</taxon>
        <taxon>Apioideae</taxon>
        <taxon>apioid superclade</taxon>
        <taxon>Tordylieae</taxon>
        <taxon>Tordyliinae</taxon>
        <taxon>Heracleum</taxon>
    </lineage>
</organism>
<dbReference type="InterPro" id="IPR002156">
    <property type="entry name" value="RNaseH_domain"/>
</dbReference>
<dbReference type="EMBL" id="JAUIZM010000001">
    <property type="protein sequence ID" value="KAK1401873.1"/>
    <property type="molecule type" value="Genomic_DNA"/>
</dbReference>
<comment type="caution">
    <text evidence="2">The sequence shown here is derived from an EMBL/GenBank/DDBJ whole genome shotgun (WGS) entry which is preliminary data.</text>
</comment>
<gene>
    <name evidence="2" type="ORF">POM88_001478</name>
</gene>
<protein>
    <recommendedName>
        <fullName evidence="1">RNase H type-1 domain-containing protein</fullName>
    </recommendedName>
</protein>
<reference evidence="2" key="2">
    <citation type="submission" date="2023-05" db="EMBL/GenBank/DDBJ databases">
        <authorList>
            <person name="Schelkunov M.I."/>
        </authorList>
    </citation>
    <scope>NUCLEOTIDE SEQUENCE</scope>
    <source>
        <strain evidence="2">Hsosn_3</strain>
        <tissue evidence="2">Leaf</tissue>
    </source>
</reference>
<keyword evidence="3" id="KW-1185">Reference proteome</keyword>
<feature type="domain" description="RNase H type-1" evidence="1">
    <location>
        <begin position="30"/>
        <end position="87"/>
    </location>
</feature>
<proteinExistence type="predicted"/>
<evidence type="ECO:0000259" key="1">
    <source>
        <dbReference type="Pfam" id="PF13456"/>
    </source>
</evidence>
<accession>A0AAD8JDM6</accession>
<dbReference type="Pfam" id="PF13456">
    <property type="entry name" value="RVT_3"/>
    <property type="match status" value="1"/>
</dbReference>
<sequence length="260" mass="28609">MEVVWFAPEDDLVKLNVFAVDLTPALANGNHNGVAIIMRDTEGQMLWAAMGPMNNKSKDEAELRAIHSGMVQAVKMKRLRINIETSNRRQSAEHNGGMADEELSSGRMRKSYVREETVVNLSVQVFFNLKDVNVASEKIQLGKENELKLGTSEASKGKEKILTNYAFNSDGLLSQEAIRILDSGELLGISKVFGKPVLDLEKEIAGVQVKDILNAVVLGNVEAIKKVMNQSKKKLECIKIADGSKQDGRDLTGEVVPMVE</sequence>
<dbReference type="AlphaFoldDB" id="A0AAD8JDM6"/>
<dbReference type="GO" id="GO:0004523">
    <property type="term" value="F:RNA-DNA hybrid ribonuclease activity"/>
    <property type="evidence" value="ECO:0007669"/>
    <property type="project" value="InterPro"/>
</dbReference>
<dbReference type="Proteomes" id="UP001237642">
    <property type="component" value="Unassembled WGS sequence"/>
</dbReference>
<evidence type="ECO:0000313" key="3">
    <source>
        <dbReference type="Proteomes" id="UP001237642"/>
    </source>
</evidence>
<evidence type="ECO:0000313" key="2">
    <source>
        <dbReference type="EMBL" id="KAK1401873.1"/>
    </source>
</evidence>
<dbReference type="GO" id="GO:0003676">
    <property type="term" value="F:nucleic acid binding"/>
    <property type="evidence" value="ECO:0007669"/>
    <property type="project" value="InterPro"/>
</dbReference>
<reference evidence="2" key="1">
    <citation type="submission" date="2023-02" db="EMBL/GenBank/DDBJ databases">
        <title>Genome of toxic invasive species Heracleum sosnowskyi carries increased number of genes despite the absence of recent whole-genome duplications.</title>
        <authorList>
            <person name="Schelkunov M."/>
            <person name="Shtratnikova V."/>
            <person name="Makarenko M."/>
            <person name="Klepikova A."/>
            <person name="Omelchenko D."/>
            <person name="Novikova G."/>
            <person name="Obukhova E."/>
            <person name="Bogdanov V."/>
            <person name="Penin A."/>
            <person name="Logacheva M."/>
        </authorList>
    </citation>
    <scope>NUCLEOTIDE SEQUENCE</scope>
    <source>
        <strain evidence="2">Hsosn_3</strain>
        <tissue evidence="2">Leaf</tissue>
    </source>
</reference>
<name>A0AAD8JDM6_9APIA</name>